<dbReference type="SUPFAM" id="SSF48452">
    <property type="entry name" value="TPR-like"/>
    <property type="match status" value="1"/>
</dbReference>
<evidence type="ECO:0000256" key="2">
    <source>
        <dbReference type="ARBA" id="ARBA00022448"/>
    </source>
</evidence>
<dbReference type="GO" id="GO:0006886">
    <property type="term" value="P:intracellular protein transport"/>
    <property type="evidence" value="ECO:0007669"/>
    <property type="project" value="InterPro"/>
</dbReference>
<dbReference type="Gene3D" id="1.25.40.10">
    <property type="entry name" value="Tetratricopeptide repeat domain"/>
    <property type="match status" value="1"/>
</dbReference>
<evidence type="ECO:0008006" key="6">
    <source>
        <dbReference type="Google" id="ProtNLM"/>
    </source>
</evidence>
<evidence type="ECO:0000256" key="1">
    <source>
        <dbReference type="ARBA" id="ARBA00010050"/>
    </source>
</evidence>
<keyword evidence="3" id="KW-0653">Protein transport</keyword>
<dbReference type="AlphaFoldDB" id="A0A835JR44"/>
<dbReference type="GO" id="GO:0005774">
    <property type="term" value="C:vacuolar membrane"/>
    <property type="evidence" value="ECO:0007669"/>
    <property type="project" value="TreeGrafter"/>
</dbReference>
<organism evidence="4 5">
    <name type="scientific">Salix dunnii</name>
    <dbReference type="NCBI Taxonomy" id="1413687"/>
    <lineage>
        <taxon>Eukaryota</taxon>
        <taxon>Viridiplantae</taxon>
        <taxon>Streptophyta</taxon>
        <taxon>Embryophyta</taxon>
        <taxon>Tracheophyta</taxon>
        <taxon>Spermatophyta</taxon>
        <taxon>Magnoliopsida</taxon>
        <taxon>eudicotyledons</taxon>
        <taxon>Gunneridae</taxon>
        <taxon>Pentapetalae</taxon>
        <taxon>rosids</taxon>
        <taxon>fabids</taxon>
        <taxon>Malpighiales</taxon>
        <taxon>Salicaceae</taxon>
        <taxon>Saliceae</taxon>
        <taxon>Salix</taxon>
    </lineage>
</organism>
<reference evidence="4 5" key="1">
    <citation type="submission" date="2020-10" db="EMBL/GenBank/DDBJ databases">
        <title>Plant Genome Project.</title>
        <authorList>
            <person name="Zhang R.-G."/>
        </authorList>
    </citation>
    <scope>NUCLEOTIDE SEQUENCE [LARGE SCALE GENOMIC DNA]</scope>
    <source>
        <strain evidence="4">FAFU-HL-1</strain>
        <tissue evidence="4">Leaf</tissue>
    </source>
</reference>
<dbReference type="Proteomes" id="UP000657918">
    <property type="component" value="Unassembled WGS sequence"/>
</dbReference>
<accession>A0A835JR44</accession>
<protein>
    <recommendedName>
        <fullName evidence="6">Alpha-soluble NSF attachment protein</fullName>
    </recommendedName>
</protein>
<proteinExistence type="inferred from homology"/>
<gene>
    <name evidence="4" type="ORF">SADUNF_Sadunf10G0090700</name>
</gene>
<dbReference type="GO" id="GO:0005483">
    <property type="term" value="F:soluble NSF attachment protein activity"/>
    <property type="evidence" value="ECO:0007669"/>
    <property type="project" value="TreeGrafter"/>
</dbReference>
<evidence type="ECO:0000313" key="4">
    <source>
        <dbReference type="EMBL" id="KAF9674081.1"/>
    </source>
</evidence>
<comment type="similarity">
    <text evidence="1">Belongs to the SNAP family.</text>
</comment>
<dbReference type="OrthoDB" id="9984275at2759"/>
<comment type="caution">
    <text evidence="4">The sequence shown here is derived from an EMBL/GenBank/DDBJ whole genome shotgun (WGS) entry which is preliminary data.</text>
</comment>
<dbReference type="InterPro" id="IPR011990">
    <property type="entry name" value="TPR-like_helical_dom_sf"/>
</dbReference>
<dbReference type="Pfam" id="PF14938">
    <property type="entry name" value="SNAP"/>
    <property type="match status" value="1"/>
</dbReference>
<dbReference type="EMBL" id="JADGMS010000010">
    <property type="protein sequence ID" value="KAF9674081.1"/>
    <property type="molecule type" value="Genomic_DNA"/>
</dbReference>
<sequence length="69" mass="7714">MDLVAKGDDFEKTAGKKLSCLGFFDSKYEDAADLFDKAANSFKLAKSWEKAGSTYVKLEQCHLKVPVYD</sequence>
<dbReference type="GO" id="GO:0035494">
    <property type="term" value="P:SNARE complex disassembly"/>
    <property type="evidence" value="ECO:0007669"/>
    <property type="project" value="TreeGrafter"/>
</dbReference>
<dbReference type="GO" id="GO:0031201">
    <property type="term" value="C:SNARE complex"/>
    <property type="evidence" value="ECO:0007669"/>
    <property type="project" value="TreeGrafter"/>
</dbReference>
<keyword evidence="2" id="KW-0813">Transport</keyword>
<dbReference type="PANTHER" id="PTHR13768:SF8">
    <property type="entry name" value="ALPHA-SOLUBLE NSF ATTACHMENT PROTEIN"/>
    <property type="match status" value="1"/>
</dbReference>
<keyword evidence="5" id="KW-1185">Reference proteome</keyword>
<evidence type="ECO:0000313" key="5">
    <source>
        <dbReference type="Proteomes" id="UP000657918"/>
    </source>
</evidence>
<evidence type="ECO:0000256" key="3">
    <source>
        <dbReference type="ARBA" id="ARBA00022927"/>
    </source>
</evidence>
<dbReference type="InterPro" id="IPR000744">
    <property type="entry name" value="NSF_attach"/>
</dbReference>
<name>A0A835JR44_9ROSI</name>
<dbReference type="PANTHER" id="PTHR13768">
    <property type="entry name" value="SOLUBLE NSF ATTACHMENT PROTEIN SNAP"/>
    <property type="match status" value="1"/>
</dbReference>
<dbReference type="GO" id="GO:0019905">
    <property type="term" value="F:syntaxin binding"/>
    <property type="evidence" value="ECO:0007669"/>
    <property type="project" value="TreeGrafter"/>
</dbReference>